<keyword evidence="12" id="KW-0496">Mitochondrion</keyword>
<evidence type="ECO:0000256" key="6">
    <source>
        <dbReference type="ARBA" id="ARBA00022737"/>
    </source>
</evidence>
<keyword evidence="6" id="KW-0677">Repeat</keyword>
<evidence type="ECO:0000256" key="19">
    <source>
        <dbReference type="SAM" id="MobiDB-lite"/>
    </source>
</evidence>
<dbReference type="GO" id="GO:0019843">
    <property type="term" value="F:rRNA binding"/>
    <property type="evidence" value="ECO:0007669"/>
    <property type="project" value="UniProtKB-KW"/>
</dbReference>
<feature type="region of interest" description="Disordered" evidence="19">
    <location>
        <begin position="300"/>
        <end position="327"/>
    </location>
</feature>
<dbReference type="EMBL" id="AFYH01096308">
    <property type="status" value="NOT_ANNOTATED_CDS"/>
    <property type="molecule type" value="Genomic_DNA"/>
</dbReference>
<evidence type="ECO:0000256" key="11">
    <source>
        <dbReference type="ARBA" id="ARBA00023054"/>
    </source>
</evidence>
<reference evidence="20" key="2">
    <citation type="submission" date="2025-08" db="UniProtKB">
        <authorList>
            <consortium name="Ensembl"/>
        </authorList>
    </citation>
    <scope>IDENTIFICATION</scope>
</reference>
<dbReference type="InParanoid" id="H3B2Z0"/>
<gene>
    <name evidence="20" type="primary">MRPS27</name>
</gene>
<dbReference type="Ensembl" id="ENSLACT00000016375.1">
    <property type="protein sequence ID" value="ENSLACP00000016261.1"/>
    <property type="gene ID" value="ENSLACG00000014327.1"/>
</dbReference>
<dbReference type="EMBL" id="AFYH01096300">
    <property type="status" value="NOT_ANNOTATED_CDS"/>
    <property type="molecule type" value="Genomic_DNA"/>
</dbReference>
<dbReference type="OrthoDB" id="19830at2759"/>
<dbReference type="Proteomes" id="UP000008672">
    <property type="component" value="Unassembled WGS sequence"/>
</dbReference>
<evidence type="ECO:0000256" key="9">
    <source>
        <dbReference type="ARBA" id="ARBA00022946"/>
    </source>
</evidence>
<dbReference type="PANTHER" id="PTHR21393:SF0">
    <property type="entry name" value="SMALL RIBOSOMAL SUBUNIT PROTEIN MS27"/>
    <property type="match status" value="1"/>
</dbReference>
<evidence type="ECO:0000256" key="5">
    <source>
        <dbReference type="ARBA" id="ARBA00022730"/>
    </source>
</evidence>
<dbReference type="GeneID" id="102362235"/>
<dbReference type="GeneTree" id="ENSGT00390000007246"/>
<dbReference type="CTD" id="23107"/>
<dbReference type="eggNOG" id="KOG4570">
    <property type="taxonomic scope" value="Eukaryota"/>
</dbReference>
<evidence type="ECO:0000256" key="17">
    <source>
        <dbReference type="ARBA" id="ARBA00075386"/>
    </source>
</evidence>
<dbReference type="EMBL" id="AFYH01096307">
    <property type="status" value="NOT_ANNOTATED_CDS"/>
    <property type="molecule type" value="Genomic_DNA"/>
</dbReference>
<dbReference type="Gene3D" id="1.25.40.10">
    <property type="entry name" value="Tetratricopeptide repeat domain"/>
    <property type="match status" value="1"/>
</dbReference>
<comment type="subcellular location">
    <subcellularLocation>
        <location evidence="2">Cytoplasm</location>
    </subcellularLocation>
    <subcellularLocation>
        <location evidence="1">Mitochondrion</location>
    </subcellularLocation>
</comment>
<dbReference type="OMA" id="SILETWH"/>
<dbReference type="GO" id="GO:0000049">
    <property type="term" value="F:tRNA binding"/>
    <property type="evidence" value="ECO:0007669"/>
    <property type="project" value="UniProtKB-KW"/>
</dbReference>
<feature type="compositionally biased region" description="Low complexity" evidence="19">
    <location>
        <begin position="301"/>
        <end position="311"/>
    </location>
</feature>
<dbReference type="InterPro" id="IPR019266">
    <property type="entry name" value="Ribosomal_mS27"/>
</dbReference>
<dbReference type="RefSeq" id="XP_005998832.1">
    <property type="nucleotide sequence ID" value="XM_005998770.3"/>
</dbReference>
<dbReference type="EMBL" id="AFYH01096304">
    <property type="status" value="NOT_ANNOTATED_CDS"/>
    <property type="molecule type" value="Genomic_DNA"/>
</dbReference>
<organism evidence="20 21">
    <name type="scientific">Latimeria chalumnae</name>
    <name type="common">Coelacanth</name>
    <dbReference type="NCBI Taxonomy" id="7897"/>
    <lineage>
        <taxon>Eukaryota</taxon>
        <taxon>Metazoa</taxon>
        <taxon>Chordata</taxon>
        <taxon>Craniata</taxon>
        <taxon>Vertebrata</taxon>
        <taxon>Euteleostomi</taxon>
        <taxon>Coelacanthiformes</taxon>
        <taxon>Coelacanthidae</taxon>
        <taxon>Latimeria</taxon>
    </lineage>
</organism>
<comment type="similarity">
    <text evidence="14">Belongs to the mitochondrion-specific ribosomal protein mS27 family.</text>
</comment>
<evidence type="ECO:0000313" key="20">
    <source>
        <dbReference type="Ensembl" id="ENSLACP00000016261.1"/>
    </source>
</evidence>
<keyword evidence="10" id="KW-0689">Ribosomal protein</keyword>
<reference evidence="20" key="3">
    <citation type="submission" date="2025-09" db="UniProtKB">
        <authorList>
            <consortium name="Ensembl"/>
        </authorList>
    </citation>
    <scope>IDENTIFICATION</scope>
</reference>
<keyword evidence="8" id="KW-0694">RNA-binding</keyword>
<dbReference type="Pfam" id="PF10037">
    <property type="entry name" value="MRP-S27"/>
    <property type="match status" value="1"/>
</dbReference>
<evidence type="ECO:0000256" key="2">
    <source>
        <dbReference type="ARBA" id="ARBA00004496"/>
    </source>
</evidence>
<keyword evidence="9" id="KW-0809">Transit peptide</keyword>
<dbReference type="Bgee" id="ENSLACG00000014327">
    <property type="expression patterns" value="Expressed in chordate pharynx and 6 other cell types or tissues"/>
</dbReference>
<keyword evidence="11 18" id="KW-0175">Coiled coil</keyword>
<dbReference type="EMBL" id="AFYH01096299">
    <property type="status" value="NOT_ANNOTATED_CDS"/>
    <property type="molecule type" value="Genomic_DNA"/>
</dbReference>
<keyword evidence="4" id="KW-0820">tRNA-binding</keyword>
<keyword evidence="7" id="KW-0810">Translation regulation</keyword>
<dbReference type="InterPro" id="IPR011990">
    <property type="entry name" value="TPR-like_helical_dom_sf"/>
</dbReference>
<evidence type="ECO:0000256" key="18">
    <source>
        <dbReference type="SAM" id="Coils"/>
    </source>
</evidence>
<feature type="compositionally biased region" description="Basic and acidic residues" evidence="19">
    <location>
        <begin position="314"/>
        <end position="327"/>
    </location>
</feature>
<keyword evidence="5" id="KW-0699">rRNA-binding</keyword>
<dbReference type="AlphaFoldDB" id="H3B2Z0"/>
<dbReference type="KEGG" id="lcm:102362235"/>
<keyword evidence="21" id="KW-1185">Reference proteome</keyword>
<evidence type="ECO:0000313" key="21">
    <source>
        <dbReference type="Proteomes" id="UP000008672"/>
    </source>
</evidence>
<evidence type="ECO:0000256" key="4">
    <source>
        <dbReference type="ARBA" id="ARBA00022555"/>
    </source>
</evidence>
<feature type="coiled-coil region" evidence="18">
    <location>
        <begin position="376"/>
        <end position="403"/>
    </location>
</feature>
<keyword evidence="3" id="KW-0963">Cytoplasm</keyword>
<evidence type="ECO:0000256" key="13">
    <source>
        <dbReference type="ARBA" id="ARBA00023274"/>
    </source>
</evidence>
<dbReference type="GO" id="GO:0006417">
    <property type="term" value="P:regulation of translation"/>
    <property type="evidence" value="ECO:0007669"/>
    <property type="project" value="UniProtKB-KW"/>
</dbReference>
<evidence type="ECO:0000256" key="10">
    <source>
        <dbReference type="ARBA" id="ARBA00022980"/>
    </source>
</evidence>
<name>H3B2Z0_LATCH</name>
<evidence type="ECO:0000256" key="14">
    <source>
        <dbReference type="ARBA" id="ARBA00061536"/>
    </source>
</evidence>
<dbReference type="EMBL" id="AFYH01096305">
    <property type="status" value="NOT_ANNOTATED_CDS"/>
    <property type="molecule type" value="Genomic_DNA"/>
</dbReference>
<dbReference type="InterPro" id="IPR034913">
    <property type="entry name" value="mS27/PTCD2"/>
</dbReference>
<dbReference type="EMBL" id="AFYH01096301">
    <property type="status" value="NOT_ANNOTATED_CDS"/>
    <property type="molecule type" value="Genomic_DNA"/>
</dbReference>
<dbReference type="EMBL" id="AFYH01096306">
    <property type="status" value="NOT_ANNOTATED_CDS"/>
    <property type="molecule type" value="Genomic_DNA"/>
</dbReference>
<dbReference type="FunFam" id="1.25.40.10:FF:000232">
    <property type="entry name" value="28S ribosomal protein S27, mitochondrial"/>
    <property type="match status" value="1"/>
</dbReference>
<protein>
    <recommendedName>
        <fullName evidence="15">Small ribosomal subunit protein mS27</fullName>
    </recommendedName>
    <alternativeName>
        <fullName evidence="17">28S ribosomal protein S27, mitochondrial</fullName>
    </alternativeName>
    <alternativeName>
        <fullName evidence="16">Mitochondrial ribosomal protein S27</fullName>
    </alternativeName>
</protein>
<accession>H3B2Z0</accession>
<dbReference type="GO" id="GO:0005763">
    <property type="term" value="C:mitochondrial small ribosomal subunit"/>
    <property type="evidence" value="ECO:0007669"/>
    <property type="project" value="UniProtKB-ARBA"/>
</dbReference>
<dbReference type="PANTHER" id="PTHR21393">
    <property type="entry name" value="MITOCHONDRIAL 28S RIBOSOMAL PROTEIN S27"/>
    <property type="match status" value="1"/>
</dbReference>
<evidence type="ECO:0000256" key="12">
    <source>
        <dbReference type="ARBA" id="ARBA00023128"/>
    </source>
</evidence>
<dbReference type="EMBL" id="AFYH01096302">
    <property type="status" value="NOT_ANNOTATED_CDS"/>
    <property type="molecule type" value="Genomic_DNA"/>
</dbReference>
<evidence type="ECO:0000256" key="7">
    <source>
        <dbReference type="ARBA" id="ARBA00022845"/>
    </source>
</evidence>
<evidence type="ECO:0000256" key="3">
    <source>
        <dbReference type="ARBA" id="ARBA00022490"/>
    </source>
</evidence>
<dbReference type="HOGENOM" id="CLU_065381_0_0_1"/>
<evidence type="ECO:0000256" key="1">
    <source>
        <dbReference type="ARBA" id="ARBA00004173"/>
    </source>
</evidence>
<sequence>MIYSKMAASIVRCSARSGREFTNYYSSLRVIAKRCLLSAACVDSQKWEQRKKDPQNLAELATLMDTTYEKQLPVSSLTIARFVDNISSREEIDQAEYYLYKFRHSPNCWYLRDWTIHSWIRQCLKYGAQDKALYTLKNKVQYGIFPDNFTFNLLMDSFIKAEDNKGALAVVTEVMLQEAFDEPSTQLLSTHVLCKVLDTNPKLEWTEERNIGASLLLIGLKQKNTLGFSSQLLGYTLLGKVELSKGLRAVYHQMPLMWTQGYLNRALITMEEVVSLPNEIKLCKEAIEVLETVLETRPSFTAEAGETAGSEETQENKREADDLEESEHSKLPEYLARFKELHSKLQSLGKVESESLLALTNQLVTEELPASEAVDVAQYEKKLLEWEEEQASLIQREKELRKQNRQEWEARRAAKASA</sequence>
<proteinExistence type="inferred from homology"/>
<dbReference type="GO" id="GO:0005743">
    <property type="term" value="C:mitochondrial inner membrane"/>
    <property type="evidence" value="ECO:0007669"/>
    <property type="project" value="UniProtKB-ARBA"/>
</dbReference>
<evidence type="ECO:0000256" key="16">
    <source>
        <dbReference type="ARBA" id="ARBA00074987"/>
    </source>
</evidence>
<reference evidence="21" key="1">
    <citation type="submission" date="2011-08" db="EMBL/GenBank/DDBJ databases">
        <title>The draft genome of Latimeria chalumnae.</title>
        <authorList>
            <person name="Di Palma F."/>
            <person name="Alfoldi J."/>
            <person name="Johnson J."/>
            <person name="Berlin A."/>
            <person name="Gnerre S."/>
            <person name="Jaffe D."/>
            <person name="MacCallum I."/>
            <person name="Young S."/>
            <person name="Walker B.J."/>
            <person name="Lander E."/>
            <person name="Lindblad-Toh K."/>
        </authorList>
    </citation>
    <scope>NUCLEOTIDE SEQUENCE [LARGE SCALE GENOMIC DNA]</scope>
    <source>
        <strain evidence="21">Wild caught</strain>
    </source>
</reference>
<dbReference type="FunCoup" id="H3B2Z0">
    <property type="interactions" value="2207"/>
</dbReference>
<dbReference type="EMBL" id="AFYH01096303">
    <property type="status" value="NOT_ANNOTATED_CDS"/>
    <property type="molecule type" value="Genomic_DNA"/>
</dbReference>
<evidence type="ECO:0000256" key="15">
    <source>
        <dbReference type="ARBA" id="ARBA00069223"/>
    </source>
</evidence>
<keyword evidence="13" id="KW-0687">Ribonucleoprotein</keyword>
<evidence type="ECO:0000256" key="8">
    <source>
        <dbReference type="ARBA" id="ARBA00022884"/>
    </source>
</evidence>
<dbReference type="STRING" id="7897.ENSLACP00000016261"/>